<dbReference type="Proteomes" id="UP000316095">
    <property type="component" value="Unassembled WGS sequence"/>
</dbReference>
<dbReference type="InterPro" id="IPR021889">
    <property type="entry name" value="DUF3500"/>
</dbReference>
<accession>A0A5C5XK48</accession>
<sequence length="350" mass="39099">MKKTSPPLILLSATLLLSTLFVANGWSVLKKTETSPDMTAQATGLLNQLDERQLTVAMLPYASSQRVDWHFIPMDTRKGLMLRHMTEAQRENALGLLKTCLSQAGYKKAESIMSLEKLLYSFEKPETRDRRDPLKYYVTIFGDPREDKQWGLSFEGHHLSLNFVVENGELISATPQFFATNPATIKTENDLGFKMGMAVLKDEEQLGFDLVNSLDDSQKKTAVIDKDAPREIRNAGSVHPPTDAPAGIPAEKLSKEQQATLKNLINVYANAVPQKRAAVRLDEIEKNGFENVHFAWAGATKPGIGHYYRIQGKSFLIEFVNTQPDAAGNPANHIHCVWRDMDGDFALPIQ</sequence>
<dbReference type="OrthoDB" id="581140at2"/>
<organism evidence="1 2">
    <name type="scientific">Rubinisphaera italica</name>
    <dbReference type="NCBI Taxonomy" id="2527969"/>
    <lineage>
        <taxon>Bacteria</taxon>
        <taxon>Pseudomonadati</taxon>
        <taxon>Planctomycetota</taxon>
        <taxon>Planctomycetia</taxon>
        <taxon>Planctomycetales</taxon>
        <taxon>Planctomycetaceae</taxon>
        <taxon>Rubinisphaera</taxon>
    </lineage>
</organism>
<reference evidence="1 2" key="1">
    <citation type="submission" date="2019-02" db="EMBL/GenBank/DDBJ databases">
        <title>Deep-cultivation of Planctomycetes and their phenomic and genomic characterization uncovers novel biology.</title>
        <authorList>
            <person name="Wiegand S."/>
            <person name="Jogler M."/>
            <person name="Boedeker C."/>
            <person name="Pinto D."/>
            <person name="Vollmers J."/>
            <person name="Rivas-Marin E."/>
            <person name="Kohn T."/>
            <person name="Peeters S.H."/>
            <person name="Heuer A."/>
            <person name="Rast P."/>
            <person name="Oberbeckmann S."/>
            <person name="Bunk B."/>
            <person name="Jeske O."/>
            <person name="Meyerdierks A."/>
            <person name="Storesund J.E."/>
            <person name="Kallscheuer N."/>
            <person name="Luecker S."/>
            <person name="Lage O.M."/>
            <person name="Pohl T."/>
            <person name="Merkel B.J."/>
            <person name="Hornburger P."/>
            <person name="Mueller R.-W."/>
            <person name="Bruemmer F."/>
            <person name="Labrenz M."/>
            <person name="Spormann A.M."/>
            <person name="Op Den Camp H."/>
            <person name="Overmann J."/>
            <person name="Amann R."/>
            <person name="Jetten M.S.M."/>
            <person name="Mascher T."/>
            <person name="Medema M.H."/>
            <person name="Devos D.P."/>
            <person name="Kaster A.-K."/>
            <person name="Ovreas L."/>
            <person name="Rohde M."/>
            <person name="Galperin M.Y."/>
            <person name="Jogler C."/>
        </authorList>
    </citation>
    <scope>NUCLEOTIDE SEQUENCE [LARGE SCALE GENOMIC DNA]</scope>
    <source>
        <strain evidence="1 2">Pan54</strain>
    </source>
</reference>
<comment type="caution">
    <text evidence="1">The sequence shown here is derived from an EMBL/GenBank/DDBJ whole genome shotgun (WGS) entry which is preliminary data.</text>
</comment>
<keyword evidence="2" id="KW-1185">Reference proteome</keyword>
<dbReference type="PANTHER" id="PTHR37489:SF1">
    <property type="entry name" value="DUF3500 DOMAIN-CONTAINING PROTEIN"/>
    <property type="match status" value="1"/>
</dbReference>
<gene>
    <name evidence="1" type="ORF">Pan54_35360</name>
</gene>
<dbReference type="AlphaFoldDB" id="A0A5C5XK48"/>
<evidence type="ECO:0008006" key="3">
    <source>
        <dbReference type="Google" id="ProtNLM"/>
    </source>
</evidence>
<dbReference type="Pfam" id="PF12006">
    <property type="entry name" value="DUF3500"/>
    <property type="match status" value="1"/>
</dbReference>
<dbReference type="PANTHER" id="PTHR37489">
    <property type="entry name" value="DUF3500 DOMAIN-CONTAINING PROTEIN"/>
    <property type="match status" value="1"/>
</dbReference>
<proteinExistence type="predicted"/>
<dbReference type="EMBL" id="SJPG01000001">
    <property type="protein sequence ID" value="TWT62791.1"/>
    <property type="molecule type" value="Genomic_DNA"/>
</dbReference>
<dbReference type="RefSeq" id="WP_146504610.1">
    <property type="nucleotide sequence ID" value="NZ_SJPG01000001.1"/>
</dbReference>
<evidence type="ECO:0000313" key="1">
    <source>
        <dbReference type="EMBL" id="TWT62791.1"/>
    </source>
</evidence>
<evidence type="ECO:0000313" key="2">
    <source>
        <dbReference type="Proteomes" id="UP000316095"/>
    </source>
</evidence>
<name>A0A5C5XK48_9PLAN</name>
<protein>
    <recommendedName>
        <fullName evidence="3">DUF3500 domain-containing protein</fullName>
    </recommendedName>
</protein>